<feature type="region of interest" description="Disordered" evidence="2">
    <location>
        <begin position="389"/>
        <end position="426"/>
    </location>
</feature>
<accession>A0A084QAZ8</accession>
<protein>
    <submittedName>
        <fullName evidence="3">Uncharacterized protein</fullName>
    </submittedName>
</protein>
<name>A0A084QAZ8_STAC4</name>
<evidence type="ECO:0000256" key="1">
    <source>
        <dbReference type="SAM" id="Coils"/>
    </source>
</evidence>
<feature type="region of interest" description="Disordered" evidence="2">
    <location>
        <begin position="448"/>
        <end position="522"/>
    </location>
</feature>
<organism evidence="3 4">
    <name type="scientific">Stachybotrys chlorohalonatus (strain IBT 40285)</name>
    <dbReference type="NCBI Taxonomy" id="1283841"/>
    <lineage>
        <taxon>Eukaryota</taxon>
        <taxon>Fungi</taxon>
        <taxon>Dikarya</taxon>
        <taxon>Ascomycota</taxon>
        <taxon>Pezizomycotina</taxon>
        <taxon>Sordariomycetes</taxon>
        <taxon>Hypocreomycetidae</taxon>
        <taxon>Hypocreales</taxon>
        <taxon>Stachybotryaceae</taxon>
        <taxon>Stachybotrys</taxon>
    </lineage>
</organism>
<feature type="region of interest" description="Disordered" evidence="2">
    <location>
        <begin position="161"/>
        <end position="302"/>
    </location>
</feature>
<feature type="compositionally biased region" description="Basic and acidic residues" evidence="2">
    <location>
        <begin position="389"/>
        <end position="402"/>
    </location>
</feature>
<evidence type="ECO:0000313" key="4">
    <source>
        <dbReference type="Proteomes" id="UP000028524"/>
    </source>
</evidence>
<feature type="compositionally biased region" description="Basic and acidic residues" evidence="2">
    <location>
        <begin position="513"/>
        <end position="522"/>
    </location>
</feature>
<dbReference type="OrthoDB" id="1703270at2759"/>
<feature type="coiled-coil region" evidence="1">
    <location>
        <begin position="636"/>
        <end position="667"/>
    </location>
</feature>
<feature type="compositionally biased region" description="Polar residues" evidence="2">
    <location>
        <begin position="182"/>
        <end position="193"/>
    </location>
</feature>
<feature type="compositionally biased region" description="Polar residues" evidence="2">
    <location>
        <begin position="448"/>
        <end position="458"/>
    </location>
</feature>
<dbReference type="InParanoid" id="A0A084QAZ8"/>
<feature type="compositionally biased region" description="Polar residues" evidence="2">
    <location>
        <begin position="280"/>
        <end position="289"/>
    </location>
</feature>
<evidence type="ECO:0000313" key="3">
    <source>
        <dbReference type="EMBL" id="KFA61133.1"/>
    </source>
</evidence>
<dbReference type="Proteomes" id="UP000028524">
    <property type="component" value="Unassembled WGS sequence"/>
</dbReference>
<evidence type="ECO:0000256" key="2">
    <source>
        <dbReference type="SAM" id="MobiDB-lite"/>
    </source>
</evidence>
<feature type="compositionally biased region" description="Polar residues" evidence="2">
    <location>
        <begin position="405"/>
        <end position="423"/>
    </location>
</feature>
<dbReference type="AlphaFoldDB" id="A0A084QAZ8"/>
<sequence>MKLQPLRQPGSESPTLAFQHGICLVRPNMAITTRPSPTLPGRDENEQHLDPASSIMNPCAATFEPYMALKLGQSTELSEADVEIQDHQRSGKLFQESNQHGWGGPLAEVKMIGGHRMPESRSTHQLSRNRVDPTVPKPQSMLLGFDTFGVFHTACRTYEGHHHVPERSLSRRQRKALIRPNSARQRSTLSLSKASVHLRPPHCESRSHSSRAHSVVEQGHVSRDRSPLLDSSTDIEKAHDQSNTPYPRGRSLHTSRGVTEENKILQPTPRRAPVGMPKTRVSSRTTSNPLPHLSSDEPKRLGSTDNLPSYFAAGYTHPGAYCVPLFPVSPLYPLSPALHIPPMQYMYSQLPQLASINPYLHPLYPSPETFMQHHSRSPNGYVEFLERQAGARERGSSKEEKSPVPSLTDSCATMEGTSLNGRNYTPPYSEGDCVEATSHKCPRSGYTVWSDQGESATPLSPAANPVAKLPMGENPTQGLSEYELPSPRSESPFAYHRKSERPCVLDQQKARQPHQERTRAEFSREAHVFNKISTSSLDTRCNLWDIENNTPEGLCDLRVPPTNAPTGPAAHRRSANQICDEAHESNPPKPAEKGLWSQSKRWMSQETTERKAFQRLAANLHYIGADKSPFLPEDPVELAILRVEVAEAQKRQLIREVTRRLDELEARNRNTGAPPLRKLLDGKTFQDTLSVLLIADNCFNAAHSHTQDPDDSWPSLAELKAQGERRPPNSCRQLPLPRLTSDTPRSVSVTPRSLLSSEGSTHEAIRRTNRRLLIPPIPCSLRAPPGLEANPTLHEISGHLRALLHGIDHADGSE</sequence>
<proteinExistence type="predicted"/>
<dbReference type="STRING" id="1283841.A0A084QAZ8"/>
<keyword evidence="1" id="KW-0175">Coiled coil</keyword>
<feature type="compositionally biased region" description="Polar residues" evidence="2">
    <location>
        <begin position="740"/>
        <end position="759"/>
    </location>
</feature>
<dbReference type="EMBL" id="KL660868">
    <property type="protein sequence ID" value="KFA61133.1"/>
    <property type="molecule type" value="Genomic_DNA"/>
</dbReference>
<feature type="region of interest" description="Disordered" evidence="2">
    <location>
        <begin position="721"/>
        <end position="762"/>
    </location>
</feature>
<gene>
    <name evidence="3" type="ORF">S40285_02176</name>
</gene>
<keyword evidence="4" id="KW-1185">Reference proteome</keyword>
<dbReference type="HOGENOM" id="CLU_358304_0_0_1"/>
<reference evidence="3 4" key="1">
    <citation type="journal article" date="2014" name="BMC Genomics">
        <title>Comparative genome sequencing reveals chemotype-specific gene clusters in the toxigenic black mold Stachybotrys.</title>
        <authorList>
            <person name="Semeiks J."/>
            <person name="Borek D."/>
            <person name="Otwinowski Z."/>
            <person name="Grishin N.V."/>
        </authorList>
    </citation>
    <scope>NUCLEOTIDE SEQUENCE [LARGE SCALE GENOMIC DNA]</scope>
    <source>
        <strain evidence="3 4">IBT 40285</strain>
    </source>
</reference>